<keyword evidence="5" id="KW-0676">Redox-active center</keyword>
<dbReference type="PRINTS" id="PR00469">
    <property type="entry name" value="PNDRDTASEII"/>
</dbReference>
<evidence type="ECO:0000256" key="2">
    <source>
        <dbReference type="ARBA" id="ARBA00022827"/>
    </source>
</evidence>
<dbReference type="PRINTS" id="PR00368">
    <property type="entry name" value="FADPNR"/>
</dbReference>
<dbReference type="PROSITE" id="PS00573">
    <property type="entry name" value="PYRIDINE_REDOX_2"/>
    <property type="match status" value="1"/>
</dbReference>
<accession>X0UA96</accession>
<reference evidence="7" key="1">
    <citation type="journal article" date="2014" name="Front. Microbiol.">
        <title>High frequency of phylogenetically diverse reductive dehalogenase-homologous genes in deep subseafloor sedimentary metagenomes.</title>
        <authorList>
            <person name="Kawai M."/>
            <person name="Futagami T."/>
            <person name="Toyoda A."/>
            <person name="Takaki Y."/>
            <person name="Nishi S."/>
            <person name="Hori S."/>
            <person name="Arai W."/>
            <person name="Tsubouchi T."/>
            <person name="Morono Y."/>
            <person name="Uchiyama I."/>
            <person name="Ito T."/>
            <person name="Fujiyama A."/>
            <person name="Inagaki F."/>
            <person name="Takami H."/>
        </authorList>
    </citation>
    <scope>NUCLEOTIDE SEQUENCE</scope>
    <source>
        <strain evidence="7">Expedition CK06-06</strain>
    </source>
</reference>
<keyword evidence="3" id="KW-0560">Oxidoreductase</keyword>
<dbReference type="Pfam" id="PF07992">
    <property type="entry name" value="Pyr_redox_2"/>
    <property type="match status" value="1"/>
</dbReference>
<dbReference type="GO" id="GO:0016668">
    <property type="term" value="F:oxidoreductase activity, acting on a sulfur group of donors, NAD(P) as acceptor"/>
    <property type="evidence" value="ECO:0007669"/>
    <property type="project" value="UniProtKB-ARBA"/>
</dbReference>
<dbReference type="InterPro" id="IPR050097">
    <property type="entry name" value="Ferredoxin-NADP_redctase_2"/>
</dbReference>
<name>X0UA96_9ZZZZ</name>
<keyword evidence="2" id="KW-0274">FAD</keyword>
<keyword evidence="4" id="KW-1015">Disulfide bond</keyword>
<feature type="domain" description="FAD/NAD(P)-binding" evidence="6">
    <location>
        <begin position="35"/>
        <end position="249"/>
    </location>
</feature>
<evidence type="ECO:0000313" key="7">
    <source>
        <dbReference type="EMBL" id="GAF97277.1"/>
    </source>
</evidence>
<evidence type="ECO:0000256" key="5">
    <source>
        <dbReference type="ARBA" id="ARBA00023284"/>
    </source>
</evidence>
<evidence type="ECO:0000256" key="4">
    <source>
        <dbReference type="ARBA" id="ARBA00023157"/>
    </source>
</evidence>
<dbReference type="InterPro" id="IPR036188">
    <property type="entry name" value="FAD/NAD-bd_sf"/>
</dbReference>
<dbReference type="AlphaFoldDB" id="X0UA96"/>
<keyword evidence="1" id="KW-0285">Flavoprotein</keyword>
<sequence>NAAHVENYPGFPDGIPGLELGELMHRQATEYGLETVAAEVYAIALAMGGTVIETTEGDYMANAVIIATGAEFNRLGVPGEERLSGKGVSYCATCDGPFFKDRVVAVVGGGDSAVEEGILLTRFASEVILIHRRDQLRASRLLQERAFANKKMAFLWDTVVEEILGNERVTGLRVRNVKTGESSTLDASAAFIYVGQRPNTDCIGKLISLDEDGRIPTDERLETKIKGIFAAGDIRKNSSRQAITAAGDGATAAISAEKFLIQQ</sequence>
<gene>
    <name evidence="7" type="ORF">S01H1_30386</name>
</gene>
<dbReference type="InterPro" id="IPR008255">
    <property type="entry name" value="Pyr_nucl-diS_OxRdtase_2_AS"/>
</dbReference>
<proteinExistence type="predicted"/>
<dbReference type="Gene3D" id="3.50.50.60">
    <property type="entry name" value="FAD/NAD(P)-binding domain"/>
    <property type="match status" value="2"/>
</dbReference>
<protein>
    <recommendedName>
        <fullName evidence="6">FAD/NAD(P)-binding domain-containing protein</fullName>
    </recommendedName>
</protein>
<evidence type="ECO:0000256" key="1">
    <source>
        <dbReference type="ARBA" id="ARBA00022630"/>
    </source>
</evidence>
<dbReference type="PANTHER" id="PTHR48105">
    <property type="entry name" value="THIOREDOXIN REDUCTASE 1-RELATED-RELATED"/>
    <property type="match status" value="1"/>
</dbReference>
<dbReference type="InterPro" id="IPR023753">
    <property type="entry name" value="FAD/NAD-binding_dom"/>
</dbReference>
<evidence type="ECO:0000256" key="3">
    <source>
        <dbReference type="ARBA" id="ARBA00023002"/>
    </source>
</evidence>
<organism evidence="7">
    <name type="scientific">marine sediment metagenome</name>
    <dbReference type="NCBI Taxonomy" id="412755"/>
    <lineage>
        <taxon>unclassified sequences</taxon>
        <taxon>metagenomes</taxon>
        <taxon>ecological metagenomes</taxon>
    </lineage>
</organism>
<evidence type="ECO:0000259" key="6">
    <source>
        <dbReference type="Pfam" id="PF07992"/>
    </source>
</evidence>
<dbReference type="SUPFAM" id="SSF51905">
    <property type="entry name" value="FAD/NAD(P)-binding domain"/>
    <property type="match status" value="1"/>
</dbReference>
<dbReference type="EMBL" id="BARS01018697">
    <property type="protein sequence ID" value="GAF97277.1"/>
    <property type="molecule type" value="Genomic_DNA"/>
</dbReference>
<feature type="non-terminal residue" evidence="7">
    <location>
        <position position="1"/>
    </location>
</feature>
<comment type="caution">
    <text evidence="7">The sequence shown here is derived from an EMBL/GenBank/DDBJ whole genome shotgun (WGS) entry which is preliminary data.</text>
</comment>